<protein>
    <recommendedName>
        <fullName evidence="3">Peptidoglycan binding-like domain-containing protein</fullName>
    </recommendedName>
</protein>
<feature type="domain" description="Peptidoglycan binding-like" evidence="3">
    <location>
        <begin position="223"/>
        <end position="278"/>
    </location>
</feature>
<dbReference type="RefSeq" id="WP_142195497.1">
    <property type="nucleotide sequence ID" value="NZ_BMSU01000001.1"/>
</dbReference>
<dbReference type="Pfam" id="PF01471">
    <property type="entry name" value="PG_binding_1"/>
    <property type="match status" value="2"/>
</dbReference>
<evidence type="ECO:0000256" key="2">
    <source>
        <dbReference type="SAM" id="SignalP"/>
    </source>
</evidence>
<accession>A0A7W3QXA4</accession>
<dbReference type="InterPro" id="IPR036366">
    <property type="entry name" value="PGBDSf"/>
</dbReference>
<dbReference type="KEGG" id="sast:CD934_22835"/>
<proteinExistence type="predicted"/>
<dbReference type="EMBL" id="CP022310">
    <property type="protein sequence ID" value="QDI71200.1"/>
    <property type="molecule type" value="Genomic_DNA"/>
</dbReference>
<evidence type="ECO:0000313" key="7">
    <source>
        <dbReference type="Proteomes" id="UP000530412"/>
    </source>
</evidence>
<dbReference type="InterPro" id="IPR038765">
    <property type="entry name" value="Papain-like_cys_pep_sf"/>
</dbReference>
<dbReference type="SUPFAM" id="SSF54001">
    <property type="entry name" value="Cysteine proteinases"/>
    <property type="match status" value="1"/>
</dbReference>
<keyword evidence="2" id="KW-0732">Signal</keyword>
<feature type="chain" id="PRO_5044096296" description="Peptidoglycan binding-like domain-containing protein" evidence="2">
    <location>
        <begin position="37"/>
        <end position="345"/>
    </location>
</feature>
<dbReference type="SUPFAM" id="SSF47090">
    <property type="entry name" value="PGBD-like"/>
    <property type="match status" value="2"/>
</dbReference>
<dbReference type="Proteomes" id="UP000530412">
    <property type="component" value="Unassembled WGS sequence"/>
</dbReference>
<dbReference type="Proteomes" id="UP000316215">
    <property type="component" value="Chromosome"/>
</dbReference>
<dbReference type="InterPro" id="IPR002477">
    <property type="entry name" value="Peptidoglycan-bd-like"/>
</dbReference>
<organism evidence="5 6">
    <name type="scientific">Streptomyces calvus</name>
    <dbReference type="NCBI Taxonomy" id="67282"/>
    <lineage>
        <taxon>Bacteria</taxon>
        <taxon>Bacillati</taxon>
        <taxon>Actinomycetota</taxon>
        <taxon>Actinomycetes</taxon>
        <taxon>Kitasatosporales</taxon>
        <taxon>Streptomycetaceae</taxon>
        <taxon>Streptomyces</taxon>
    </lineage>
</organism>
<evidence type="ECO:0000256" key="1">
    <source>
        <dbReference type="SAM" id="MobiDB-lite"/>
    </source>
</evidence>
<sequence>MSRHSRTPRKVTGAVAVASAAAVALGGLLAGGPATAAPRAQTVAQDAGRQQHAVTAAYPSVTRAEVLRRAAKWLTANNGGPVPYSQSKVWSDGYRQDCSGYVSMTLGLWKPGPNTVGLAGDRSLTTPIRLGSLKPGDLLIDASGSNTTRHVVIFEKWTDSSRTSYWAYEQRGTYGTTHRKLSYGLNAGSEYKPYRPVNISDGSTPAPPPPSTGSWPTLAKGRTGTDVRTAQYLLAGRGYRLAADGVFGSDTDAKVRAFQKARGLAVDGVIGPKTWSALVRTVKKGSSGPAVRAAQIQLNAHGRNLVVDGVFGTATDAATRSHQRSRQLAVDGIIGPVTWRSLVGG</sequence>
<accession>A0A514JV06</accession>
<dbReference type="Gene3D" id="3.90.1720.10">
    <property type="entry name" value="endopeptidase domain like (from Nostoc punctiforme)"/>
    <property type="match status" value="1"/>
</dbReference>
<reference evidence="5 6" key="1">
    <citation type="submission" date="2017-07" db="EMBL/GenBank/DDBJ databases">
        <title>The Complete Genome of Streptomyces asterosporus-ZSY.</title>
        <authorList>
            <person name="Zhang S."/>
        </authorList>
    </citation>
    <scope>NUCLEOTIDE SEQUENCE [LARGE SCALE GENOMIC DNA]</scope>
    <source>
        <strain evidence="5 6">DSM 41452</strain>
    </source>
</reference>
<dbReference type="OrthoDB" id="5620138at2"/>
<dbReference type="Gene3D" id="1.10.101.10">
    <property type="entry name" value="PGBD-like superfamily/PGBD"/>
    <property type="match status" value="2"/>
</dbReference>
<gene>
    <name evidence="5" type="ORF">CD934_22835</name>
    <name evidence="4" type="ORF">FHS33_001201</name>
</gene>
<dbReference type="EMBL" id="JACJIE010000002">
    <property type="protein sequence ID" value="MBA8942807.1"/>
    <property type="molecule type" value="Genomic_DNA"/>
</dbReference>
<evidence type="ECO:0000313" key="6">
    <source>
        <dbReference type="Proteomes" id="UP000316215"/>
    </source>
</evidence>
<reference evidence="4 7" key="2">
    <citation type="submission" date="2020-08" db="EMBL/GenBank/DDBJ databases">
        <title>Genomic Encyclopedia of Type Strains, Phase III (KMG-III): the genomes of soil and plant-associated and newly described type strains.</title>
        <authorList>
            <person name="Whitman W."/>
        </authorList>
    </citation>
    <scope>NUCLEOTIDE SEQUENCE [LARGE SCALE GENOMIC DNA]</scope>
    <source>
        <strain evidence="4 7">CECT 3271</strain>
    </source>
</reference>
<evidence type="ECO:0000313" key="4">
    <source>
        <dbReference type="EMBL" id="MBA8942807.1"/>
    </source>
</evidence>
<evidence type="ECO:0000313" key="5">
    <source>
        <dbReference type="EMBL" id="QDI71200.1"/>
    </source>
</evidence>
<dbReference type="AlphaFoldDB" id="A0A514JV06"/>
<dbReference type="InterPro" id="IPR036365">
    <property type="entry name" value="PGBD-like_sf"/>
</dbReference>
<feature type="region of interest" description="Disordered" evidence="1">
    <location>
        <begin position="198"/>
        <end position="221"/>
    </location>
</feature>
<name>A0A514JV06_9ACTN</name>
<evidence type="ECO:0000259" key="3">
    <source>
        <dbReference type="Pfam" id="PF01471"/>
    </source>
</evidence>
<feature type="domain" description="Peptidoglycan binding-like" evidence="3">
    <location>
        <begin position="287"/>
        <end position="342"/>
    </location>
</feature>
<keyword evidence="6" id="KW-1185">Reference proteome</keyword>
<feature type="signal peptide" evidence="2">
    <location>
        <begin position="1"/>
        <end position="36"/>
    </location>
</feature>